<name>A8ZLR1_ACAM1</name>
<organism evidence="1 2">
    <name type="scientific">Acaryochloris marina (strain MBIC 11017)</name>
    <dbReference type="NCBI Taxonomy" id="329726"/>
    <lineage>
        <taxon>Bacteria</taxon>
        <taxon>Bacillati</taxon>
        <taxon>Cyanobacteriota</taxon>
        <taxon>Cyanophyceae</taxon>
        <taxon>Acaryochloridales</taxon>
        <taxon>Acaryochloridaceae</taxon>
        <taxon>Acaryochloris</taxon>
    </lineage>
</organism>
<keyword evidence="1" id="KW-0614">Plasmid</keyword>
<accession>A8ZLR1</accession>
<gene>
    <name evidence="1" type="ordered locus">AM1_B0370</name>
</gene>
<dbReference type="HOGENOM" id="CLU_3338790_0_0_3"/>
<protein>
    <submittedName>
        <fullName evidence="1">Uncharacterized protein</fullName>
    </submittedName>
</protein>
<dbReference type="AlphaFoldDB" id="A8ZLR1"/>
<dbReference type="KEGG" id="amr:AM1_B0370"/>
<evidence type="ECO:0000313" key="1">
    <source>
        <dbReference type="EMBL" id="ABW32088.1"/>
    </source>
</evidence>
<sequence>MIEIILKAYRLPSLLRQFELSQSQSVARVHTTSRQVV</sequence>
<geneLocation type="plasmid" evidence="1 2">
    <name>pREB2</name>
</geneLocation>
<evidence type="ECO:0000313" key="2">
    <source>
        <dbReference type="Proteomes" id="UP000000268"/>
    </source>
</evidence>
<reference evidence="1 2" key="1">
    <citation type="journal article" date="2008" name="Proc. Natl. Acad. Sci. U.S.A.">
        <title>Niche adaptation and genome expansion in the chlorophyll d-producing cyanobacterium Acaryochloris marina.</title>
        <authorList>
            <person name="Swingley W.D."/>
            <person name="Chen M."/>
            <person name="Cheung P.C."/>
            <person name="Conrad A.L."/>
            <person name="Dejesa L.C."/>
            <person name="Hao J."/>
            <person name="Honchak B.M."/>
            <person name="Karbach L.E."/>
            <person name="Kurdoglu A."/>
            <person name="Lahiri S."/>
            <person name="Mastrian S.D."/>
            <person name="Miyashita H."/>
            <person name="Page L."/>
            <person name="Ramakrishna P."/>
            <person name="Satoh S."/>
            <person name="Sattley W.M."/>
            <person name="Shimada Y."/>
            <person name="Taylor H.L."/>
            <person name="Tomo T."/>
            <person name="Tsuchiya T."/>
            <person name="Wang Z.T."/>
            <person name="Raymond J."/>
            <person name="Mimuro M."/>
            <person name="Blankenship R.E."/>
            <person name="Touchman J.W."/>
        </authorList>
    </citation>
    <scope>NUCLEOTIDE SEQUENCE [LARGE SCALE GENOMIC DNA]</scope>
    <source>
        <strain evidence="2">MBIC 11017</strain>
        <plasmid evidence="2">Plasmid pREB2</plasmid>
    </source>
</reference>
<dbReference type="EMBL" id="CP000839">
    <property type="protein sequence ID" value="ABW32088.1"/>
    <property type="molecule type" value="Genomic_DNA"/>
</dbReference>
<proteinExistence type="predicted"/>
<keyword evidence="2" id="KW-1185">Reference proteome</keyword>
<dbReference type="Proteomes" id="UP000000268">
    <property type="component" value="Plasmid pREB2"/>
</dbReference>